<dbReference type="EMBL" id="SSNY01000012">
    <property type="protein sequence ID" value="THF55317.1"/>
    <property type="molecule type" value="Genomic_DNA"/>
</dbReference>
<evidence type="ECO:0000256" key="3">
    <source>
        <dbReference type="ARBA" id="ARBA00023163"/>
    </source>
</evidence>
<gene>
    <name evidence="5" type="ORF">E6C48_18945</name>
</gene>
<dbReference type="SUPFAM" id="SSF46689">
    <property type="entry name" value="Homeodomain-like"/>
    <property type="match status" value="2"/>
</dbReference>
<dbReference type="SMART" id="SM00342">
    <property type="entry name" value="HTH_ARAC"/>
    <property type="match status" value="1"/>
</dbReference>
<keyword evidence="3" id="KW-0804">Transcription</keyword>
<feature type="domain" description="HTH araC/xylS-type" evidence="4">
    <location>
        <begin position="225"/>
        <end position="323"/>
    </location>
</feature>
<reference evidence="5 6" key="1">
    <citation type="submission" date="2019-04" db="EMBL/GenBank/DDBJ databases">
        <title>Mesorhizobium composti sp. nov., isolated from compost.</title>
        <authorList>
            <person name="Lin S.-Y."/>
            <person name="Hameed A."/>
            <person name="Hsieh Y.-T."/>
            <person name="Young C.-C."/>
        </authorList>
    </citation>
    <scope>NUCLEOTIDE SEQUENCE [LARGE SCALE GENOMIC DNA]</scope>
    <source>
        <strain evidence="5 6">CC-YTH430</strain>
    </source>
</reference>
<sequence>MTEQQPERIMRVGDLASRPGVSVDGPSLHGDATLFRGTFWNKELRHGLFVHGSDVVEDEGFTALSSQQAGLSCVFFLEGDVEVRIGDRDLRFRGSGTLHDALVIPSVRAESFRRRSPGRQRIKHLVVSVTPEWLESDGLEGADDPRLAVSFASDHLASHAWRVTSRAAELVNRLFLPGPRSSRIGELYAESAAVEIVAEVLAASSGEGLPRKSATLAPRERVRLSRACDFIATHEGEWPSVEAVARQAGVSASGLQRLFRSAHGLSVFEYMRLARLERARDMLGAGQCTIQEAASLSGYSSAANFATAFRRQFGATPKQVLGKARP</sequence>
<keyword evidence="2" id="KW-0238">DNA-binding</keyword>
<evidence type="ECO:0000313" key="6">
    <source>
        <dbReference type="Proteomes" id="UP000306441"/>
    </source>
</evidence>
<dbReference type="Proteomes" id="UP000306441">
    <property type="component" value="Unassembled WGS sequence"/>
</dbReference>
<dbReference type="PROSITE" id="PS00041">
    <property type="entry name" value="HTH_ARAC_FAMILY_1"/>
    <property type="match status" value="1"/>
</dbReference>
<dbReference type="InterPro" id="IPR009057">
    <property type="entry name" value="Homeodomain-like_sf"/>
</dbReference>
<comment type="caution">
    <text evidence="5">The sequence shown here is derived from an EMBL/GenBank/DDBJ whole genome shotgun (WGS) entry which is preliminary data.</text>
</comment>
<accession>A0ABY2Q4U2</accession>
<name>A0ABY2Q4U2_9HYPH</name>
<dbReference type="Gene3D" id="1.10.10.60">
    <property type="entry name" value="Homeodomain-like"/>
    <property type="match status" value="2"/>
</dbReference>
<keyword evidence="6" id="KW-1185">Reference proteome</keyword>
<organism evidence="5 6">
    <name type="scientific">Ollibium composti</name>
    <dbReference type="NCBI Taxonomy" id="2675109"/>
    <lineage>
        <taxon>Bacteria</taxon>
        <taxon>Pseudomonadati</taxon>
        <taxon>Pseudomonadota</taxon>
        <taxon>Alphaproteobacteria</taxon>
        <taxon>Hyphomicrobiales</taxon>
        <taxon>Phyllobacteriaceae</taxon>
        <taxon>Ollibium</taxon>
    </lineage>
</organism>
<dbReference type="Pfam" id="PF12833">
    <property type="entry name" value="HTH_18"/>
    <property type="match status" value="1"/>
</dbReference>
<dbReference type="InterPro" id="IPR018060">
    <property type="entry name" value="HTH_AraC"/>
</dbReference>
<dbReference type="PANTHER" id="PTHR47893">
    <property type="entry name" value="REGULATORY PROTEIN PCHR"/>
    <property type="match status" value="1"/>
</dbReference>
<protein>
    <submittedName>
        <fullName evidence="5">Helix-turn-helix transcriptional regulator</fullName>
    </submittedName>
</protein>
<dbReference type="InterPro" id="IPR053142">
    <property type="entry name" value="PchR_regulatory_protein"/>
</dbReference>
<keyword evidence="1" id="KW-0805">Transcription regulation</keyword>
<evidence type="ECO:0000256" key="1">
    <source>
        <dbReference type="ARBA" id="ARBA00023015"/>
    </source>
</evidence>
<evidence type="ECO:0000256" key="2">
    <source>
        <dbReference type="ARBA" id="ARBA00023125"/>
    </source>
</evidence>
<dbReference type="RefSeq" id="WP_136359741.1">
    <property type="nucleotide sequence ID" value="NZ_SSNY01000012.1"/>
</dbReference>
<dbReference type="InterPro" id="IPR018062">
    <property type="entry name" value="HTH_AraC-typ_CS"/>
</dbReference>
<evidence type="ECO:0000313" key="5">
    <source>
        <dbReference type="EMBL" id="THF55317.1"/>
    </source>
</evidence>
<dbReference type="PANTHER" id="PTHR47893:SF1">
    <property type="entry name" value="REGULATORY PROTEIN PCHR"/>
    <property type="match status" value="1"/>
</dbReference>
<dbReference type="PROSITE" id="PS01124">
    <property type="entry name" value="HTH_ARAC_FAMILY_2"/>
    <property type="match status" value="1"/>
</dbReference>
<evidence type="ECO:0000259" key="4">
    <source>
        <dbReference type="PROSITE" id="PS01124"/>
    </source>
</evidence>
<proteinExistence type="predicted"/>